<dbReference type="InterPro" id="IPR001047">
    <property type="entry name" value="Ribosomal_eS8"/>
</dbReference>
<dbReference type="CDD" id="cd11380">
    <property type="entry name" value="Ribosomal_S8e_like"/>
    <property type="match status" value="1"/>
</dbReference>
<dbReference type="VEuPathDB" id="FungiDB:ASPSYDRAFT_196138"/>
<dbReference type="InterPro" id="IPR042563">
    <property type="entry name" value="Ribosomal_protein_eS8_euk"/>
</dbReference>
<protein>
    <recommendedName>
        <fullName evidence="4">40S ribosomal protein S8</fullName>
    </recommendedName>
</protein>
<keyword evidence="8" id="KW-1185">Reference proteome</keyword>
<dbReference type="PANTHER" id="PTHR10394">
    <property type="entry name" value="40S RIBOSOMAL PROTEIN S8"/>
    <property type="match status" value="1"/>
</dbReference>
<feature type="region of interest" description="Disordered" evidence="5">
    <location>
        <begin position="1"/>
        <end position="36"/>
    </location>
</feature>
<keyword evidence="3 4" id="KW-0687">Ribonucleoprotein</keyword>
<feature type="domain" description="Calcineurin-like phosphoesterase" evidence="6">
    <location>
        <begin position="225"/>
        <end position="446"/>
    </location>
</feature>
<evidence type="ECO:0000256" key="1">
    <source>
        <dbReference type="ARBA" id="ARBA00005257"/>
    </source>
</evidence>
<evidence type="ECO:0000313" key="7">
    <source>
        <dbReference type="EMBL" id="OJJ62444.1"/>
    </source>
</evidence>
<dbReference type="GO" id="GO:0006412">
    <property type="term" value="P:translation"/>
    <property type="evidence" value="ECO:0007669"/>
    <property type="project" value="InterPro"/>
</dbReference>
<evidence type="ECO:0000313" key="8">
    <source>
        <dbReference type="Proteomes" id="UP000184356"/>
    </source>
</evidence>
<dbReference type="Gene3D" id="3.60.21.10">
    <property type="match status" value="1"/>
</dbReference>
<accession>A0A1L9TSP0</accession>
<reference evidence="8" key="1">
    <citation type="journal article" date="2017" name="Genome Biol.">
        <title>Comparative genomics reveals high biological diversity and specific adaptations in the industrially and medically important fungal genus Aspergillus.</title>
        <authorList>
            <person name="de Vries R.P."/>
            <person name="Riley R."/>
            <person name="Wiebenga A."/>
            <person name="Aguilar-Osorio G."/>
            <person name="Amillis S."/>
            <person name="Uchima C.A."/>
            <person name="Anderluh G."/>
            <person name="Asadollahi M."/>
            <person name="Askin M."/>
            <person name="Barry K."/>
            <person name="Battaglia E."/>
            <person name="Bayram O."/>
            <person name="Benocci T."/>
            <person name="Braus-Stromeyer S.A."/>
            <person name="Caldana C."/>
            <person name="Canovas D."/>
            <person name="Cerqueira G.C."/>
            <person name="Chen F."/>
            <person name="Chen W."/>
            <person name="Choi C."/>
            <person name="Clum A."/>
            <person name="Dos Santos R.A."/>
            <person name="Damasio A.R."/>
            <person name="Diallinas G."/>
            <person name="Emri T."/>
            <person name="Fekete E."/>
            <person name="Flipphi M."/>
            <person name="Freyberg S."/>
            <person name="Gallo A."/>
            <person name="Gournas C."/>
            <person name="Habgood R."/>
            <person name="Hainaut M."/>
            <person name="Harispe M.L."/>
            <person name="Henrissat B."/>
            <person name="Hilden K.S."/>
            <person name="Hope R."/>
            <person name="Hossain A."/>
            <person name="Karabika E."/>
            <person name="Karaffa L."/>
            <person name="Karanyi Z."/>
            <person name="Krasevec N."/>
            <person name="Kuo A."/>
            <person name="Kusch H."/>
            <person name="LaButti K."/>
            <person name="Lagendijk E.L."/>
            <person name="Lapidus A."/>
            <person name="Levasseur A."/>
            <person name="Lindquist E."/>
            <person name="Lipzen A."/>
            <person name="Logrieco A.F."/>
            <person name="MacCabe A."/>
            <person name="Maekelae M.R."/>
            <person name="Malavazi I."/>
            <person name="Melin P."/>
            <person name="Meyer V."/>
            <person name="Mielnichuk N."/>
            <person name="Miskei M."/>
            <person name="Molnar A.P."/>
            <person name="Mule G."/>
            <person name="Ngan C.Y."/>
            <person name="Orejas M."/>
            <person name="Orosz E."/>
            <person name="Ouedraogo J.P."/>
            <person name="Overkamp K.M."/>
            <person name="Park H.-S."/>
            <person name="Perrone G."/>
            <person name="Piumi F."/>
            <person name="Punt P.J."/>
            <person name="Ram A.F."/>
            <person name="Ramon A."/>
            <person name="Rauscher S."/>
            <person name="Record E."/>
            <person name="Riano-Pachon D.M."/>
            <person name="Robert V."/>
            <person name="Roehrig J."/>
            <person name="Ruller R."/>
            <person name="Salamov A."/>
            <person name="Salih N.S."/>
            <person name="Samson R.A."/>
            <person name="Sandor E."/>
            <person name="Sanguinetti M."/>
            <person name="Schuetze T."/>
            <person name="Sepcic K."/>
            <person name="Shelest E."/>
            <person name="Sherlock G."/>
            <person name="Sophianopoulou V."/>
            <person name="Squina F.M."/>
            <person name="Sun H."/>
            <person name="Susca A."/>
            <person name="Todd R.B."/>
            <person name="Tsang A."/>
            <person name="Unkles S.E."/>
            <person name="van de Wiele N."/>
            <person name="van Rossen-Uffink D."/>
            <person name="Oliveira J.V."/>
            <person name="Vesth T.C."/>
            <person name="Visser J."/>
            <person name="Yu J.-H."/>
            <person name="Zhou M."/>
            <person name="Andersen M.R."/>
            <person name="Archer D.B."/>
            <person name="Baker S.E."/>
            <person name="Benoit I."/>
            <person name="Brakhage A.A."/>
            <person name="Braus G.H."/>
            <person name="Fischer R."/>
            <person name="Frisvad J.C."/>
            <person name="Goldman G.H."/>
            <person name="Houbraken J."/>
            <person name="Oakley B."/>
            <person name="Pocsi I."/>
            <person name="Scazzocchio C."/>
            <person name="Seiboth B."/>
            <person name="vanKuyk P.A."/>
            <person name="Wortman J."/>
            <person name="Dyer P.S."/>
            <person name="Grigoriev I.V."/>
        </authorList>
    </citation>
    <scope>NUCLEOTIDE SEQUENCE [LARGE SCALE GENOMIC DNA]</scope>
    <source>
        <strain evidence="8">CBS 593.65</strain>
    </source>
</reference>
<dbReference type="Pfam" id="PF01201">
    <property type="entry name" value="Ribosomal_S8e"/>
    <property type="match status" value="1"/>
</dbReference>
<name>A0A1L9TSP0_9EURO</name>
<dbReference type="InterPro" id="IPR004843">
    <property type="entry name" value="Calcineurin-like_PHP"/>
</dbReference>
<evidence type="ECO:0000256" key="4">
    <source>
        <dbReference type="RuleBase" id="RU000669"/>
    </source>
</evidence>
<dbReference type="GO" id="GO:0005840">
    <property type="term" value="C:ribosome"/>
    <property type="evidence" value="ECO:0007669"/>
    <property type="project" value="UniProtKB-KW"/>
</dbReference>
<dbReference type="NCBIfam" id="TIGR00307">
    <property type="entry name" value="eS8"/>
    <property type="match status" value="1"/>
</dbReference>
<evidence type="ECO:0000256" key="2">
    <source>
        <dbReference type="ARBA" id="ARBA00022980"/>
    </source>
</evidence>
<dbReference type="FunFam" id="1.10.168.20:FF:000001">
    <property type="entry name" value="40S ribosomal protein S8"/>
    <property type="match status" value="1"/>
</dbReference>
<evidence type="ECO:0000256" key="3">
    <source>
        <dbReference type="ARBA" id="ARBA00023274"/>
    </source>
</evidence>
<evidence type="ECO:0000256" key="5">
    <source>
        <dbReference type="SAM" id="MobiDB-lite"/>
    </source>
</evidence>
<feature type="compositionally biased region" description="Basic residues" evidence="5">
    <location>
        <begin position="7"/>
        <end position="25"/>
    </location>
</feature>
<dbReference type="STRING" id="1036612.A0A1L9TSP0"/>
<dbReference type="OrthoDB" id="630188at2759"/>
<dbReference type="Gene3D" id="2.40.10.310">
    <property type="match status" value="1"/>
</dbReference>
<evidence type="ECO:0000259" key="6">
    <source>
        <dbReference type="Pfam" id="PF00149"/>
    </source>
</evidence>
<keyword evidence="2 4" id="KW-0689">Ribosomal protein</keyword>
<organism evidence="7 8">
    <name type="scientific">Aspergillus sydowii CBS 593.65</name>
    <dbReference type="NCBI Taxonomy" id="1036612"/>
    <lineage>
        <taxon>Eukaryota</taxon>
        <taxon>Fungi</taxon>
        <taxon>Dikarya</taxon>
        <taxon>Ascomycota</taxon>
        <taxon>Pezizomycotina</taxon>
        <taxon>Eurotiomycetes</taxon>
        <taxon>Eurotiomycetidae</taxon>
        <taxon>Eurotiales</taxon>
        <taxon>Aspergillaceae</taxon>
        <taxon>Aspergillus</taxon>
        <taxon>Aspergillus subgen. Nidulantes</taxon>
    </lineage>
</organism>
<comment type="similarity">
    <text evidence="1 4">Belongs to the eukaryotic ribosomal protein eS8 family.</text>
</comment>
<dbReference type="GO" id="GO:0016787">
    <property type="term" value="F:hydrolase activity"/>
    <property type="evidence" value="ECO:0007669"/>
    <property type="project" value="InterPro"/>
</dbReference>
<dbReference type="CDD" id="cd07379">
    <property type="entry name" value="MPP_239FB"/>
    <property type="match status" value="1"/>
</dbReference>
<sequence length="540" mass="60176">MGISRDSRHKRSATGAKRAHYRKKSRAFEKGRQPANTRIGTKRIHLVRTRGGNRKFRGLRLESGNFSWGSEGVSRKTRVIVVAYHPSNNELVRTNTLTKSAVVQIDAAPFRQWYEAHYGQPIGRRRQAKTETTEEKKSNSVVKKQAARFAESGKTESAIERQFESGRLYAVIASRPGQSGRVDGYILEGEELAFYQRAIRNSIMNDLRYSVPNILNMPKSTTKTRLLLLSDTHTTPPAPPHSPNAFSTPYRHPLPSAQILLHAGDITKVGLASEHRSMLELLKSHPAELKIVIAGNHDITLDEDYYNRSSISGRSGLALESPAQIKALYTSPEVTSAGIVYMEEEIRTFVLPSTGAQFTVYANPYTPEFCAWAFAYPRSEDRFNYGQAAKTPVPDYPGADIMITHGPPYGILDQVVGSGQSVGCEHLFRAVRRARPAVHVFGHIHEGYGARRVEWEGSGSDFPASGNRTGIKREEVVFWDREDVMEERGAYVDLSSGSGRPLRRGEETLFVNASVVTVDYKGLNAPWLVDLDLEVDAMSE</sequence>
<dbReference type="RefSeq" id="XP_040706250.1">
    <property type="nucleotide sequence ID" value="XM_040843722.1"/>
</dbReference>
<dbReference type="GO" id="GO:0003735">
    <property type="term" value="F:structural constituent of ribosome"/>
    <property type="evidence" value="ECO:0007669"/>
    <property type="project" value="InterPro"/>
</dbReference>
<dbReference type="InterPro" id="IPR022309">
    <property type="entry name" value="Ribosomal_Se8/biogenesis_NSA2"/>
</dbReference>
<dbReference type="InterPro" id="IPR029052">
    <property type="entry name" value="Metallo-depent_PP-like"/>
</dbReference>
<dbReference type="GO" id="GO:1990904">
    <property type="term" value="C:ribonucleoprotein complex"/>
    <property type="evidence" value="ECO:0007669"/>
    <property type="project" value="UniProtKB-KW"/>
</dbReference>
<dbReference type="EMBL" id="KV878583">
    <property type="protein sequence ID" value="OJJ62444.1"/>
    <property type="molecule type" value="Genomic_DNA"/>
</dbReference>
<dbReference type="Proteomes" id="UP000184356">
    <property type="component" value="Unassembled WGS sequence"/>
</dbReference>
<dbReference type="Pfam" id="PF00149">
    <property type="entry name" value="Metallophos"/>
    <property type="match status" value="1"/>
</dbReference>
<dbReference type="Gene3D" id="1.10.168.20">
    <property type="entry name" value="Ribosomal protein S8e, subdomain"/>
    <property type="match status" value="1"/>
</dbReference>
<gene>
    <name evidence="7" type="ORF">ASPSYDRAFT_196138</name>
</gene>
<dbReference type="GeneID" id="63759795"/>
<proteinExistence type="inferred from homology"/>
<dbReference type="AlphaFoldDB" id="A0A1L9TSP0"/>
<dbReference type="SUPFAM" id="SSF56300">
    <property type="entry name" value="Metallo-dependent phosphatases"/>
    <property type="match status" value="1"/>
</dbReference>